<reference evidence="13" key="1">
    <citation type="submission" date="2016-08" db="EMBL/GenBank/DDBJ databases">
        <authorList>
            <person name="Seilhamer J.J."/>
        </authorList>
    </citation>
    <scope>NUCLEOTIDE SEQUENCE</scope>
    <source>
        <strain evidence="13">86</strain>
    </source>
</reference>
<evidence type="ECO:0000259" key="11">
    <source>
        <dbReference type="PROSITE" id="PS50111"/>
    </source>
</evidence>
<dbReference type="PANTHER" id="PTHR32089:SF112">
    <property type="entry name" value="LYSOZYME-LIKE PROTEIN-RELATED"/>
    <property type="match status" value="1"/>
</dbReference>
<keyword evidence="5 10" id="KW-1133">Transmembrane helix</keyword>
<dbReference type="Pfam" id="PF00672">
    <property type="entry name" value="HAMP"/>
    <property type="match status" value="1"/>
</dbReference>
<accession>A0A212LYY0</accession>
<evidence type="ECO:0000256" key="5">
    <source>
        <dbReference type="ARBA" id="ARBA00022989"/>
    </source>
</evidence>
<sequence>MRSIRFIFVLLTIIVLVITSGILTVVNYTKTHDVIIQSVEQNLTDTTKVAANEISYWLQIRKAEMEAIANSPILVSGDRSAIISYLLTESKRMTLYSSFWVSDPQGVWYSPAGTSGSISERSYFKELLATGKTVISDPLIGKADGKMAIVVAVPIINNGQLVGILGGNVKIDELLQVVKSIQIGQTGYATLYQFDGTVVADKDENKILKYNALQDEGSALAGIIKKIQNEEAGIQAITENNRDKYVAYSALPGVKWAIISTAFTDEFKGPLLSIGMWSTGSAAALVVLAAFIVALVTRRIVQPLEQLQGVAEKIAQGDCTTVIAVQEKNEIGNLADSFRAMTVNIQNLIGHIRNSSLQVASSSEQLTSSAEQSAQAAAQVAGVINEVAQGAEIQARTVDKANDAVATMVASIQHATGSAGSVVTVANQATSAAREGDKAVHITVTQMKQIEIAVDNAAQVVAKLGTRSTEIGQIVDAISGIAGQTNLLALNAAIEAARAGEQGRGFAVVAEEVRKLAEQSQNAAKQIAQLIGEIQEDTAQTIASMDAGTREVKVGTEVVHSAGQAFKEIVRLIEQVSIQADGITADVKQMEQGSRELAFSVQDIEKISKNTLGQTQSVSAATQEQSASMEEIAASSQALARMAEELQKTVEKFKV</sequence>
<keyword evidence="2" id="KW-1003">Cell membrane</keyword>
<dbReference type="Pfam" id="PF00015">
    <property type="entry name" value="MCPsignal"/>
    <property type="match status" value="1"/>
</dbReference>
<evidence type="ECO:0000313" key="13">
    <source>
        <dbReference type="EMBL" id="SCM82731.1"/>
    </source>
</evidence>
<protein>
    <submittedName>
        <fullName evidence="13">Chemotaxis sensory transducer</fullName>
    </submittedName>
</protein>
<dbReference type="PANTHER" id="PTHR32089">
    <property type="entry name" value="METHYL-ACCEPTING CHEMOTAXIS PROTEIN MCPB"/>
    <property type="match status" value="1"/>
</dbReference>
<evidence type="ECO:0000256" key="4">
    <source>
        <dbReference type="ARBA" id="ARBA00022692"/>
    </source>
</evidence>
<dbReference type="GO" id="GO:0007165">
    <property type="term" value="P:signal transduction"/>
    <property type="evidence" value="ECO:0007669"/>
    <property type="project" value="UniProtKB-KW"/>
</dbReference>
<evidence type="ECO:0000256" key="7">
    <source>
        <dbReference type="ARBA" id="ARBA00023224"/>
    </source>
</evidence>
<dbReference type="AlphaFoldDB" id="A0A212LYY0"/>
<evidence type="ECO:0000256" key="10">
    <source>
        <dbReference type="SAM" id="Phobius"/>
    </source>
</evidence>
<dbReference type="Gene3D" id="3.30.450.20">
    <property type="entry name" value="PAS domain"/>
    <property type="match status" value="2"/>
</dbReference>
<keyword evidence="6 10" id="KW-0472">Membrane</keyword>
<dbReference type="CDD" id="cd12912">
    <property type="entry name" value="PDC2_MCP_like"/>
    <property type="match status" value="1"/>
</dbReference>
<feature type="domain" description="HAMP" evidence="12">
    <location>
        <begin position="298"/>
        <end position="350"/>
    </location>
</feature>
<dbReference type="FunFam" id="1.10.287.950:FF:000001">
    <property type="entry name" value="Methyl-accepting chemotaxis sensory transducer"/>
    <property type="match status" value="1"/>
</dbReference>
<dbReference type="SUPFAM" id="SSF58104">
    <property type="entry name" value="Methyl-accepting chemotaxis protein (MCP) signaling domain"/>
    <property type="match status" value="1"/>
</dbReference>
<keyword evidence="7 9" id="KW-0807">Transducer</keyword>
<name>A0A212LYY0_9FIRM</name>
<comment type="similarity">
    <text evidence="8">Belongs to the methyl-accepting chemotaxis (MCP) protein family.</text>
</comment>
<dbReference type="EMBL" id="FMJE01000005">
    <property type="protein sequence ID" value="SCM82731.1"/>
    <property type="molecule type" value="Genomic_DNA"/>
</dbReference>
<dbReference type="SMART" id="SM00304">
    <property type="entry name" value="HAMP"/>
    <property type="match status" value="1"/>
</dbReference>
<feature type="domain" description="Methyl-accepting transducer" evidence="11">
    <location>
        <begin position="369"/>
        <end position="640"/>
    </location>
</feature>
<proteinExistence type="inferred from homology"/>
<feature type="transmembrane region" description="Helical" evidence="10">
    <location>
        <begin position="6"/>
        <end position="28"/>
    </location>
</feature>
<dbReference type="GO" id="GO:0005886">
    <property type="term" value="C:plasma membrane"/>
    <property type="evidence" value="ECO:0007669"/>
    <property type="project" value="UniProtKB-SubCell"/>
</dbReference>
<dbReference type="GO" id="GO:0006935">
    <property type="term" value="P:chemotaxis"/>
    <property type="evidence" value="ECO:0007669"/>
    <property type="project" value="UniProtKB-KW"/>
</dbReference>
<evidence type="ECO:0000256" key="9">
    <source>
        <dbReference type="PROSITE-ProRule" id="PRU00284"/>
    </source>
</evidence>
<evidence type="ECO:0000259" key="12">
    <source>
        <dbReference type="PROSITE" id="PS50885"/>
    </source>
</evidence>
<dbReference type="CDD" id="cd06225">
    <property type="entry name" value="HAMP"/>
    <property type="match status" value="1"/>
</dbReference>
<dbReference type="InterPro" id="IPR004089">
    <property type="entry name" value="MCPsignal_dom"/>
</dbReference>
<dbReference type="RefSeq" id="WP_288185337.1">
    <property type="nucleotide sequence ID" value="NZ_LT608335.1"/>
</dbReference>
<evidence type="ECO:0000256" key="3">
    <source>
        <dbReference type="ARBA" id="ARBA00022500"/>
    </source>
</evidence>
<dbReference type="Pfam" id="PF02743">
    <property type="entry name" value="dCache_1"/>
    <property type="match status" value="1"/>
</dbReference>
<dbReference type="PROSITE" id="PS50111">
    <property type="entry name" value="CHEMOTAXIS_TRANSDUC_2"/>
    <property type="match status" value="1"/>
</dbReference>
<dbReference type="Gene3D" id="1.10.287.950">
    <property type="entry name" value="Methyl-accepting chemotaxis protein"/>
    <property type="match status" value="1"/>
</dbReference>
<dbReference type="Gene3D" id="6.10.340.10">
    <property type="match status" value="1"/>
</dbReference>
<feature type="transmembrane region" description="Helical" evidence="10">
    <location>
        <begin position="275"/>
        <end position="296"/>
    </location>
</feature>
<dbReference type="PROSITE" id="PS50885">
    <property type="entry name" value="HAMP"/>
    <property type="match status" value="1"/>
</dbReference>
<comment type="subcellular location">
    <subcellularLocation>
        <location evidence="1">Cell membrane</location>
        <topology evidence="1">Multi-pass membrane protein</topology>
    </subcellularLocation>
</comment>
<dbReference type="CDD" id="cd11386">
    <property type="entry name" value="MCP_signal"/>
    <property type="match status" value="1"/>
</dbReference>
<evidence type="ECO:0000256" key="6">
    <source>
        <dbReference type="ARBA" id="ARBA00023136"/>
    </source>
</evidence>
<evidence type="ECO:0000256" key="8">
    <source>
        <dbReference type="ARBA" id="ARBA00029447"/>
    </source>
</evidence>
<keyword evidence="4 10" id="KW-0812">Transmembrane</keyword>
<dbReference type="CDD" id="cd12914">
    <property type="entry name" value="PDC1_DGC_like"/>
    <property type="match status" value="1"/>
</dbReference>
<dbReference type="SMART" id="SM00283">
    <property type="entry name" value="MA"/>
    <property type="match status" value="1"/>
</dbReference>
<dbReference type="InterPro" id="IPR033479">
    <property type="entry name" value="dCache_1"/>
</dbReference>
<evidence type="ECO:0000256" key="2">
    <source>
        <dbReference type="ARBA" id="ARBA00022475"/>
    </source>
</evidence>
<evidence type="ECO:0000256" key="1">
    <source>
        <dbReference type="ARBA" id="ARBA00004651"/>
    </source>
</evidence>
<organism evidence="13">
    <name type="scientific">uncultured Sporomusa sp</name>
    <dbReference type="NCBI Taxonomy" id="307249"/>
    <lineage>
        <taxon>Bacteria</taxon>
        <taxon>Bacillati</taxon>
        <taxon>Bacillota</taxon>
        <taxon>Negativicutes</taxon>
        <taxon>Selenomonadales</taxon>
        <taxon>Sporomusaceae</taxon>
        <taxon>Sporomusa</taxon>
        <taxon>environmental samples</taxon>
    </lineage>
</organism>
<dbReference type="InterPro" id="IPR029151">
    <property type="entry name" value="Sensor-like_sf"/>
</dbReference>
<keyword evidence="3" id="KW-0145">Chemotaxis</keyword>
<dbReference type="SUPFAM" id="SSF103190">
    <property type="entry name" value="Sensory domain-like"/>
    <property type="match status" value="1"/>
</dbReference>
<feature type="transmembrane region" description="Helical" evidence="10">
    <location>
        <begin position="245"/>
        <end position="263"/>
    </location>
</feature>
<dbReference type="InterPro" id="IPR003660">
    <property type="entry name" value="HAMP_dom"/>
</dbReference>
<gene>
    <name evidence="13" type="ORF">KL86SPO_50502</name>
</gene>